<dbReference type="InterPro" id="IPR016181">
    <property type="entry name" value="Acyl_CoA_acyltransferase"/>
</dbReference>
<dbReference type="InterPro" id="IPR000182">
    <property type="entry name" value="GNAT_dom"/>
</dbReference>
<evidence type="ECO:0000313" key="2">
    <source>
        <dbReference type="EMBL" id="AWL98830.1"/>
    </source>
</evidence>
<dbReference type="SUPFAM" id="SSF55729">
    <property type="entry name" value="Acyl-CoA N-acyltransferases (Nat)"/>
    <property type="match status" value="1"/>
</dbReference>
<dbReference type="Proteomes" id="UP000215884">
    <property type="component" value="Chromosome"/>
</dbReference>
<evidence type="ECO:0000259" key="1">
    <source>
        <dbReference type="PROSITE" id="PS51186"/>
    </source>
</evidence>
<dbReference type="KEGG" id="brq:CIT40_01510"/>
<keyword evidence="2" id="KW-0808">Transferase</keyword>
<protein>
    <submittedName>
        <fullName evidence="2">N-acetyltransferase</fullName>
    </submittedName>
</protein>
<dbReference type="GO" id="GO:0016747">
    <property type="term" value="F:acyltransferase activity, transferring groups other than amino-acyl groups"/>
    <property type="evidence" value="ECO:0007669"/>
    <property type="project" value="InterPro"/>
</dbReference>
<dbReference type="OrthoDB" id="9787920at2"/>
<feature type="domain" description="N-acetyltransferase" evidence="1">
    <location>
        <begin position="1"/>
        <end position="136"/>
    </location>
</feature>
<proteinExistence type="predicted"/>
<name>A0A2U8PMG7_9BRAD</name>
<evidence type="ECO:0000313" key="3">
    <source>
        <dbReference type="Proteomes" id="UP000215884"/>
    </source>
</evidence>
<organism evidence="2 3">
    <name type="scientific">Bradyrhizobium amphicarpaeae</name>
    <dbReference type="NCBI Taxonomy" id="1404768"/>
    <lineage>
        <taxon>Bacteria</taxon>
        <taxon>Pseudomonadati</taxon>
        <taxon>Pseudomonadota</taxon>
        <taxon>Alphaproteobacteria</taxon>
        <taxon>Hyphomicrobiales</taxon>
        <taxon>Nitrobacteraceae</taxon>
        <taxon>Bradyrhizobium</taxon>
    </lineage>
</organism>
<dbReference type="Gene3D" id="3.40.630.30">
    <property type="match status" value="1"/>
</dbReference>
<dbReference type="AlphaFoldDB" id="A0A2U8PMG7"/>
<accession>A0A2U8PMG7</accession>
<reference evidence="2 3" key="2">
    <citation type="journal article" date="2019" name="Int. J. Syst. Evol. Microbiol.">
        <title>Description and complete genome sequence of Bradyrhizobium amphicarpaeae sp. nov., harbouring photosystem and nitrogen-fixation genes.</title>
        <authorList>
            <person name="Bromfield E.S.P."/>
            <person name="Cloutier S."/>
            <person name="Nguyen H.D.T."/>
        </authorList>
    </citation>
    <scope>NUCLEOTIDE SEQUENCE [LARGE SCALE GENOMIC DNA]</scope>
    <source>
        <strain evidence="2 3">39S1MB</strain>
    </source>
</reference>
<dbReference type="CDD" id="cd04301">
    <property type="entry name" value="NAT_SF"/>
    <property type="match status" value="1"/>
</dbReference>
<sequence length="136" mass="15212">MEVRVETTYGATKKFVAAGLEAFNRHHQTGGAPKSFAVTVREDDDARGGLVAEGVGRWMVFTLLWVEDQYRRRGFGTSLLRTAEAESKKRGAVGVLVDTYSFQAPAFYRKNGYAAYGQVDDFPEAGMTWFRFKKAL</sequence>
<reference evidence="2 3" key="1">
    <citation type="journal article" date="2017" name="Syst. Appl. Microbiol.">
        <title>Soybeans inoculated with root zone soils of Canadian native legumes harbour diverse and novel Bradyrhizobium spp. that possess agricultural potential.</title>
        <authorList>
            <person name="Bromfield E.S.P."/>
            <person name="Cloutier S."/>
            <person name="Tambong J.T."/>
            <person name="Tran Thi T.V."/>
        </authorList>
    </citation>
    <scope>NUCLEOTIDE SEQUENCE [LARGE SCALE GENOMIC DNA]</scope>
    <source>
        <strain evidence="2 3">39S1MB</strain>
    </source>
</reference>
<dbReference type="RefSeq" id="WP_094890924.1">
    <property type="nucleotide sequence ID" value="NZ_CP029426.2"/>
</dbReference>
<dbReference type="Pfam" id="PF13508">
    <property type="entry name" value="Acetyltransf_7"/>
    <property type="match status" value="1"/>
</dbReference>
<dbReference type="EMBL" id="CP029426">
    <property type="protein sequence ID" value="AWL98830.1"/>
    <property type="molecule type" value="Genomic_DNA"/>
</dbReference>
<dbReference type="PROSITE" id="PS51186">
    <property type="entry name" value="GNAT"/>
    <property type="match status" value="1"/>
</dbReference>
<keyword evidence="3" id="KW-1185">Reference proteome</keyword>
<gene>
    <name evidence="2" type="ORF">CIT40_01510</name>
</gene>